<feature type="transmembrane region" description="Helical" evidence="2">
    <location>
        <begin position="174"/>
        <end position="194"/>
    </location>
</feature>
<reference evidence="4 5" key="1">
    <citation type="submission" date="2020-07" db="EMBL/GenBank/DDBJ databases">
        <title>Sequencing the genomes of 1000 actinobacteria strains.</title>
        <authorList>
            <person name="Klenk H.-P."/>
        </authorList>
    </citation>
    <scope>NUCLEOTIDE SEQUENCE [LARGE SCALE GENOMIC DNA]</scope>
    <source>
        <strain evidence="4 5">DSM 23987</strain>
    </source>
</reference>
<dbReference type="PANTHER" id="PTHR23028:SF53">
    <property type="entry name" value="ACYL_TRANSF_3 DOMAIN-CONTAINING PROTEIN"/>
    <property type="match status" value="1"/>
</dbReference>
<keyword evidence="5" id="KW-1185">Reference proteome</keyword>
<keyword evidence="2" id="KW-0812">Transmembrane</keyword>
<protein>
    <submittedName>
        <fullName evidence="4">Peptidoglycan/LPS O-acetylase OafA/YrhL</fullName>
    </submittedName>
</protein>
<feature type="region of interest" description="Disordered" evidence="1">
    <location>
        <begin position="336"/>
        <end position="369"/>
    </location>
</feature>
<organism evidence="4 5">
    <name type="scientific">Pedococcus badiiscoriae</name>
    <dbReference type="NCBI Taxonomy" id="642776"/>
    <lineage>
        <taxon>Bacteria</taxon>
        <taxon>Bacillati</taxon>
        <taxon>Actinomycetota</taxon>
        <taxon>Actinomycetes</taxon>
        <taxon>Micrococcales</taxon>
        <taxon>Intrasporangiaceae</taxon>
        <taxon>Pedococcus</taxon>
    </lineage>
</organism>
<dbReference type="InterPro" id="IPR002656">
    <property type="entry name" value="Acyl_transf_3_dom"/>
</dbReference>
<feature type="domain" description="Acyltransferase 3" evidence="3">
    <location>
        <begin position="12"/>
        <end position="320"/>
    </location>
</feature>
<accession>A0A852WCG7</accession>
<gene>
    <name evidence="4" type="ORF">BJ986_001225</name>
</gene>
<feature type="transmembrane region" description="Helical" evidence="2">
    <location>
        <begin position="303"/>
        <end position="325"/>
    </location>
</feature>
<evidence type="ECO:0000259" key="3">
    <source>
        <dbReference type="Pfam" id="PF01757"/>
    </source>
</evidence>
<dbReference type="GO" id="GO:0016020">
    <property type="term" value="C:membrane"/>
    <property type="evidence" value="ECO:0007669"/>
    <property type="project" value="TreeGrafter"/>
</dbReference>
<dbReference type="RefSeq" id="WP_179421179.1">
    <property type="nucleotide sequence ID" value="NZ_JACCAB010000001.1"/>
</dbReference>
<dbReference type="InterPro" id="IPR050879">
    <property type="entry name" value="Acyltransferase_3"/>
</dbReference>
<feature type="transmembrane region" description="Helical" evidence="2">
    <location>
        <begin position="86"/>
        <end position="105"/>
    </location>
</feature>
<feature type="transmembrane region" description="Helical" evidence="2">
    <location>
        <begin position="206"/>
        <end position="223"/>
    </location>
</feature>
<dbReference type="GO" id="GO:0009103">
    <property type="term" value="P:lipopolysaccharide biosynthetic process"/>
    <property type="evidence" value="ECO:0007669"/>
    <property type="project" value="TreeGrafter"/>
</dbReference>
<dbReference type="AlphaFoldDB" id="A0A852WCG7"/>
<dbReference type="PANTHER" id="PTHR23028">
    <property type="entry name" value="ACETYLTRANSFERASE"/>
    <property type="match status" value="1"/>
</dbReference>
<feature type="transmembrane region" description="Helical" evidence="2">
    <location>
        <begin position="230"/>
        <end position="246"/>
    </location>
</feature>
<name>A0A852WCG7_9MICO</name>
<feature type="compositionally biased region" description="Basic and acidic residues" evidence="1">
    <location>
        <begin position="342"/>
        <end position="356"/>
    </location>
</feature>
<dbReference type="Pfam" id="PF01757">
    <property type="entry name" value="Acyl_transf_3"/>
    <property type="match status" value="1"/>
</dbReference>
<comment type="caution">
    <text evidence="4">The sequence shown here is derived from an EMBL/GenBank/DDBJ whole genome shotgun (WGS) entry which is preliminary data.</text>
</comment>
<evidence type="ECO:0000313" key="5">
    <source>
        <dbReference type="Proteomes" id="UP000573599"/>
    </source>
</evidence>
<evidence type="ECO:0000313" key="4">
    <source>
        <dbReference type="EMBL" id="NYG06738.1"/>
    </source>
</evidence>
<keyword evidence="2" id="KW-1133">Transmembrane helix</keyword>
<keyword evidence="2" id="KW-0472">Membrane</keyword>
<dbReference type="GO" id="GO:0016747">
    <property type="term" value="F:acyltransferase activity, transferring groups other than amino-acyl groups"/>
    <property type="evidence" value="ECO:0007669"/>
    <property type="project" value="InterPro"/>
</dbReference>
<dbReference type="Proteomes" id="UP000573599">
    <property type="component" value="Unassembled WGS sequence"/>
</dbReference>
<dbReference type="EMBL" id="JACCAB010000001">
    <property type="protein sequence ID" value="NYG06738.1"/>
    <property type="molecule type" value="Genomic_DNA"/>
</dbReference>
<sequence length="369" mass="39242">MTLGEGLHGRDNALNAVRLLLAVLVVLSHTRPVGGFGPDPVIGGRGLGAWAVAGFFAISGYLICASRDRLSWQQFAISRILRIYPGYWLSLVAVAVVFSPAAAMFTGSRFDPAAASRFVLVNLATPVQWTFGEAIGRAARPEAWNAPLWTLTHEMCCYVIAGVALSARRVRRRVALVTGGTLAALTVVNLLLAWSGALGGTKLLDLLHLLGFFTAGSLIWALRDRIRVRGTLAILSLAAVTAIGLMSATDQLAALPVAYLALASGAALPTRIGNKRDLSYGLYIYGWPVETTLYLAGASHFGWAKYTLLSLAVAVPVAWASWACVERPALGLRRRLSSRPARTPDQHTSPDRKPADDTAPAPLAPATPG</sequence>
<feature type="transmembrane region" description="Helical" evidence="2">
    <location>
        <begin position="42"/>
        <end position="65"/>
    </location>
</feature>
<feature type="transmembrane region" description="Helical" evidence="2">
    <location>
        <begin position="280"/>
        <end position="297"/>
    </location>
</feature>
<evidence type="ECO:0000256" key="2">
    <source>
        <dbReference type="SAM" id="Phobius"/>
    </source>
</evidence>
<feature type="transmembrane region" description="Helical" evidence="2">
    <location>
        <begin position="148"/>
        <end position="167"/>
    </location>
</feature>
<feature type="transmembrane region" description="Helical" evidence="2">
    <location>
        <begin position="252"/>
        <end position="268"/>
    </location>
</feature>
<proteinExistence type="predicted"/>
<evidence type="ECO:0000256" key="1">
    <source>
        <dbReference type="SAM" id="MobiDB-lite"/>
    </source>
</evidence>